<organism evidence="1 2">
    <name type="scientific">Fuscibacter oryzae</name>
    <dbReference type="NCBI Taxonomy" id="2803939"/>
    <lineage>
        <taxon>Bacteria</taxon>
        <taxon>Pseudomonadati</taxon>
        <taxon>Pseudomonadota</taxon>
        <taxon>Alphaproteobacteria</taxon>
        <taxon>Rhodobacterales</taxon>
        <taxon>Paracoccaceae</taxon>
        <taxon>Fuscibacter</taxon>
    </lineage>
</organism>
<dbReference type="InterPro" id="IPR008767">
    <property type="entry name" value="Phage_SPP1_head-tail_adaptor"/>
</dbReference>
<dbReference type="AlphaFoldDB" id="A0A8J7MPF0"/>
<dbReference type="Pfam" id="PF05521">
    <property type="entry name" value="Phage_HCP"/>
    <property type="match status" value="1"/>
</dbReference>
<accession>A0A8J7MPF0</accession>
<dbReference type="InterPro" id="IPR038666">
    <property type="entry name" value="SSP1_head-tail_sf"/>
</dbReference>
<dbReference type="Gene3D" id="2.40.10.270">
    <property type="entry name" value="Bacteriophage SPP1 head-tail adaptor protein"/>
    <property type="match status" value="1"/>
</dbReference>
<keyword evidence="2" id="KW-1185">Reference proteome</keyword>
<evidence type="ECO:0000313" key="1">
    <source>
        <dbReference type="EMBL" id="MBL4927558.1"/>
    </source>
</evidence>
<name>A0A8J7MPF0_9RHOB</name>
<sequence length="112" mass="12054">MSARQLNRALLLEAPQETGDGAGGRHKAWVVLGTLWAEVRPGAGNQAAGEEVVMARTTCRIVVRGAPVGSDQRPKPGQRFREGTRLFSILAVFEADAEGRFLTCHAREEVAA</sequence>
<gene>
    <name evidence="1" type="ORF">JI744_05505</name>
</gene>
<dbReference type="RefSeq" id="WP_202658682.1">
    <property type="nucleotide sequence ID" value="NZ_JAESVP010000002.1"/>
</dbReference>
<proteinExistence type="predicted"/>
<protein>
    <submittedName>
        <fullName evidence="1">Head-tail adaptor protein</fullName>
    </submittedName>
</protein>
<reference evidence="1" key="1">
    <citation type="submission" date="2021-01" db="EMBL/GenBank/DDBJ databases">
        <title>Genome seq and assembly of Tabrizicola sp. KVB23.</title>
        <authorList>
            <person name="Chhetri G."/>
        </authorList>
    </citation>
    <scope>NUCLEOTIDE SEQUENCE</scope>
    <source>
        <strain evidence="1">KVB23</strain>
    </source>
</reference>
<dbReference type="Proteomes" id="UP000619033">
    <property type="component" value="Unassembled WGS sequence"/>
</dbReference>
<evidence type="ECO:0000313" key="2">
    <source>
        <dbReference type="Proteomes" id="UP000619033"/>
    </source>
</evidence>
<dbReference type="EMBL" id="JAESVP010000002">
    <property type="protein sequence ID" value="MBL4927558.1"/>
    <property type="molecule type" value="Genomic_DNA"/>
</dbReference>
<comment type="caution">
    <text evidence="1">The sequence shown here is derived from an EMBL/GenBank/DDBJ whole genome shotgun (WGS) entry which is preliminary data.</text>
</comment>